<evidence type="ECO:0000313" key="4">
    <source>
        <dbReference type="EMBL" id="WDC92026.1"/>
    </source>
</evidence>
<dbReference type="EMBL" id="CP117683">
    <property type="protein sequence ID" value="WDC92026.1"/>
    <property type="molecule type" value="Genomic_DNA"/>
</dbReference>
<keyword evidence="1" id="KW-0472">Membrane</keyword>
<organism evidence="4 7">
    <name type="scientific">Latilactobacillus curvatus</name>
    <name type="common">Lactobacillus curvatus</name>
    <dbReference type="NCBI Taxonomy" id="28038"/>
    <lineage>
        <taxon>Bacteria</taxon>
        <taxon>Bacillati</taxon>
        <taxon>Bacillota</taxon>
        <taxon>Bacilli</taxon>
        <taxon>Lactobacillales</taxon>
        <taxon>Lactobacillaceae</taxon>
        <taxon>Latilactobacillus</taxon>
    </lineage>
</organism>
<evidence type="ECO:0000313" key="6">
    <source>
        <dbReference type="Proteomes" id="UP000257607"/>
    </source>
</evidence>
<evidence type="ECO:0000313" key="7">
    <source>
        <dbReference type="Proteomes" id="UP001215533"/>
    </source>
</evidence>
<protein>
    <recommendedName>
        <fullName evidence="8">DUF3784 domain-containing protein</fullName>
    </recommendedName>
</protein>
<sequence length="91" mass="9999">MIQIAIIVFLIIIALLGAILCYYQDKKFLLFDLTENRHLGRLMYFSGIALIGVAICGALIYWLLPLVWTLVTLVAASLIAGLVGLSFATNL</sequence>
<feature type="transmembrane region" description="Helical" evidence="1">
    <location>
        <begin position="6"/>
        <end position="23"/>
    </location>
</feature>
<reference evidence="3 6" key="2">
    <citation type="submission" date="2018-07" db="EMBL/GenBank/DDBJ databases">
        <title>Lactobacillus curvatus genome sequence.</title>
        <authorList>
            <person name="Prechtl R."/>
        </authorList>
    </citation>
    <scope>NUCLEOTIDE SEQUENCE [LARGE SCALE GENOMIC DNA]</scope>
    <source>
        <strain evidence="3 6">TMW 1.1928</strain>
    </source>
</reference>
<gene>
    <name evidence="2" type="ORF">CG419_05140</name>
    <name evidence="3" type="ORF">DT351_05025</name>
    <name evidence="4" type="ORF">PSR33_00355</name>
</gene>
<dbReference type="Proteomes" id="UP000257607">
    <property type="component" value="Chromosome"/>
</dbReference>
<reference evidence="4" key="3">
    <citation type="submission" date="2023-02" db="EMBL/GenBank/DDBJ databases">
        <title>Complete genome sequence of Lactobacillus curvatus CACC879 isolated from Pig feces.</title>
        <authorList>
            <person name="Park S."/>
            <person name="Park M.A."/>
            <person name="Kim D.-H."/>
            <person name="Kim Y."/>
        </authorList>
    </citation>
    <scope>NUCLEOTIDE SEQUENCE</scope>
    <source>
        <strain evidence="4">CACC879</strain>
    </source>
</reference>
<evidence type="ECO:0000313" key="2">
    <source>
        <dbReference type="EMBL" id="ASN60052.1"/>
    </source>
</evidence>
<feature type="transmembrane region" description="Helical" evidence="1">
    <location>
        <begin position="44"/>
        <end position="64"/>
    </location>
</feature>
<evidence type="ECO:0000313" key="5">
    <source>
        <dbReference type="Proteomes" id="UP000199749"/>
    </source>
</evidence>
<proteinExistence type="predicted"/>
<name>A0A0B2XKM5_LATCU</name>
<dbReference type="AlphaFoldDB" id="A0A0B2XKM5"/>
<dbReference type="GeneID" id="49610469"/>
<dbReference type="OrthoDB" id="2328698at2"/>
<evidence type="ECO:0000256" key="1">
    <source>
        <dbReference type="SAM" id="Phobius"/>
    </source>
</evidence>
<reference evidence="2 5" key="1">
    <citation type="submission" date="2017-07" db="EMBL/GenBank/DDBJ databases">
        <title>Lactobacillus curvatus MRS6 whole genome.</title>
        <authorList>
            <person name="Jans C."/>
            <person name="Lagler S."/>
            <person name="Lacroix C."/>
            <person name="Meile L."/>
            <person name="Stevens M.J.A."/>
        </authorList>
    </citation>
    <scope>NUCLEOTIDE SEQUENCE [LARGE SCALE GENOMIC DNA]</scope>
    <source>
        <strain evidence="2 5">MRS6</strain>
    </source>
</reference>
<evidence type="ECO:0000313" key="3">
    <source>
        <dbReference type="EMBL" id="AXN35758.1"/>
    </source>
</evidence>
<dbReference type="Proteomes" id="UP000199749">
    <property type="component" value="Chromosome"/>
</dbReference>
<evidence type="ECO:0008006" key="8">
    <source>
        <dbReference type="Google" id="ProtNLM"/>
    </source>
</evidence>
<feature type="transmembrane region" description="Helical" evidence="1">
    <location>
        <begin position="70"/>
        <end position="88"/>
    </location>
</feature>
<dbReference type="Proteomes" id="UP001215533">
    <property type="component" value="Chromosome"/>
</dbReference>
<dbReference type="EMBL" id="CP031003">
    <property type="protein sequence ID" value="AXN35758.1"/>
    <property type="molecule type" value="Genomic_DNA"/>
</dbReference>
<keyword evidence="1" id="KW-1133">Transmembrane helix</keyword>
<accession>A0A0B2XKM5</accession>
<dbReference type="RefSeq" id="WP_004271026.1">
    <property type="nucleotide sequence ID" value="NZ_BJOQ01000027.1"/>
</dbReference>
<dbReference type="EMBL" id="CP022474">
    <property type="protein sequence ID" value="ASN60052.1"/>
    <property type="molecule type" value="Genomic_DNA"/>
</dbReference>
<keyword evidence="1" id="KW-0812">Transmembrane</keyword>
<dbReference type="STRING" id="28038.BCY75_07030"/>